<dbReference type="AlphaFoldDB" id="A0A2I9D7I4"/>
<accession>A0A2I9D7I4</accession>
<keyword evidence="2" id="KW-0472">Membrane</keyword>
<organism evidence="3 4">
    <name type="scientific">Deinococcus aerius</name>
    <dbReference type="NCBI Taxonomy" id="200253"/>
    <lineage>
        <taxon>Bacteria</taxon>
        <taxon>Thermotogati</taxon>
        <taxon>Deinococcota</taxon>
        <taxon>Deinococci</taxon>
        <taxon>Deinococcales</taxon>
        <taxon>Deinococcaceae</taxon>
        <taxon>Deinococcus</taxon>
    </lineage>
</organism>
<feature type="transmembrane region" description="Helical" evidence="2">
    <location>
        <begin position="237"/>
        <end position="256"/>
    </location>
</feature>
<evidence type="ECO:0000256" key="2">
    <source>
        <dbReference type="SAM" id="Phobius"/>
    </source>
</evidence>
<comment type="caution">
    <text evidence="3">The sequence shown here is derived from an EMBL/GenBank/DDBJ whole genome shotgun (WGS) entry which is preliminary data.</text>
</comment>
<dbReference type="EMBL" id="BFAG01000009">
    <property type="protein sequence ID" value="GBF06440.1"/>
    <property type="molecule type" value="Genomic_DNA"/>
</dbReference>
<evidence type="ECO:0000313" key="3">
    <source>
        <dbReference type="EMBL" id="GBF06440.1"/>
    </source>
</evidence>
<sequence length="303" mass="30872">MSDRVLSALKGLGIEGAPTATLEREGAFFALLEGVLVYQDEQGTRRVTLRDLTRIHSDQAGLLRVETPAGTALTASLLGFDPGRVQAFFAGVRDATARAKNLPVAPLPTPGGQKTFGSAAKSAPSPKPTPGPSGGSPRDAAPVAAPAPEERPPRSPEPQPAPERQEKAREVRVIAATPPPVTIPAASAEGKLEPKAPSEAPPAAPVPATPAAKPRPLPPTLVERANAVGGLAGRLQVLAVILGLAAVGLAVFQFLGGELLNGMWTLIAGGVSCIALLAFADVTRLIAALAQAVAGTRADERGS</sequence>
<evidence type="ECO:0000256" key="1">
    <source>
        <dbReference type="SAM" id="MobiDB-lite"/>
    </source>
</evidence>
<reference evidence="4" key="1">
    <citation type="submission" date="2018-01" db="EMBL/GenBank/DDBJ databases">
        <title>Draft Genome Sequence of the Radioresistant Bacterium Deinococcus aerius TR0125, Isolated from the Higher Atmosphere above Japan.</title>
        <authorList>
            <person name="Satoh K."/>
            <person name="Arai H."/>
            <person name="Sanzen T."/>
            <person name="Kawaguchi Y."/>
            <person name="Hayashi H."/>
            <person name="Yokobori S."/>
            <person name="Yamagishi A."/>
            <person name="Oono Y."/>
            <person name="Narumi I."/>
        </authorList>
    </citation>
    <scope>NUCLEOTIDE SEQUENCE [LARGE SCALE GENOMIC DNA]</scope>
    <source>
        <strain evidence="4">TR0125</strain>
    </source>
</reference>
<evidence type="ECO:0000313" key="4">
    <source>
        <dbReference type="Proteomes" id="UP000236569"/>
    </source>
</evidence>
<feature type="region of interest" description="Disordered" evidence="1">
    <location>
        <begin position="102"/>
        <end position="215"/>
    </location>
</feature>
<gene>
    <name evidence="3" type="ORF">DAERI_090026</name>
</gene>
<keyword evidence="4" id="KW-1185">Reference proteome</keyword>
<keyword evidence="2" id="KW-1133">Transmembrane helix</keyword>
<dbReference type="Proteomes" id="UP000236569">
    <property type="component" value="Unassembled WGS sequence"/>
</dbReference>
<keyword evidence="2" id="KW-0812">Transmembrane</keyword>
<name>A0A2I9D7I4_9DEIO</name>
<feature type="transmembrane region" description="Helical" evidence="2">
    <location>
        <begin position="262"/>
        <end position="280"/>
    </location>
</feature>
<proteinExistence type="predicted"/>
<dbReference type="OrthoDB" id="68688at2"/>
<dbReference type="RefSeq" id="WP_103129826.1">
    <property type="nucleotide sequence ID" value="NZ_BFAG01000009.1"/>
</dbReference>
<feature type="compositionally biased region" description="Low complexity" evidence="1">
    <location>
        <begin position="135"/>
        <end position="147"/>
    </location>
</feature>
<protein>
    <submittedName>
        <fullName evidence="3">Uncharacterized protein</fullName>
    </submittedName>
</protein>
<feature type="compositionally biased region" description="Pro residues" evidence="1">
    <location>
        <begin position="199"/>
        <end position="215"/>
    </location>
</feature>
<feature type="compositionally biased region" description="Basic and acidic residues" evidence="1">
    <location>
        <begin position="163"/>
        <end position="172"/>
    </location>
</feature>